<dbReference type="GO" id="GO:0006364">
    <property type="term" value="P:rRNA processing"/>
    <property type="evidence" value="ECO:0007669"/>
    <property type="project" value="UniProtKB-UniRule"/>
</dbReference>
<keyword evidence="2 5" id="KW-0690">Ribosome biogenesis</keyword>
<name>A0A074VDP8_9NEIS</name>
<gene>
    <name evidence="5" type="primary">rimM</name>
    <name evidence="8" type="ORF">SASC598J21_003140</name>
</gene>
<evidence type="ECO:0000256" key="2">
    <source>
        <dbReference type="ARBA" id="ARBA00022517"/>
    </source>
</evidence>
<keyword evidence="1 5" id="KW-0963">Cytoplasm</keyword>
<dbReference type="NCBIfam" id="TIGR02273">
    <property type="entry name" value="16S_RimM"/>
    <property type="match status" value="1"/>
</dbReference>
<keyword evidence="3 5" id="KW-0698">rRNA processing</keyword>
<protein>
    <recommendedName>
        <fullName evidence="5">Ribosome maturation factor RimM</fullName>
    </recommendedName>
</protein>
<dbReference type="AlphaFoldDB" id="A0A074VDP8"/>
<organism evidence="8 9">
    <name type="scientific">Snodgrassella alvi SCGC AB-598-J21</name>
    <dbReference type="NCBI Taxonomy" id="1385367"/>
    <lineage>
        <taxon>Bacteria</taxon>
        <taxon>Pseudomonadati</taxon>
        <taxon>Pseudomonadota</taxon>
        <taxon>Betaproteobacteria</taxon>
        <taxon>Neisseriales</taxon>
        <taxon>Neisseriaceae</taxon>
        <taxon>Snodgrassella</taxon>
    </lineage>
</organism>
<dbReference type="GO" id="GO:0005840">
    <property type="term" value="C:ribosome"/>
    <property type="evidence" value="ECO:0007669"/>
    <property type="project" value="InterPro"/>
</dbReference>
<dbReference type="InterPro" id="IPR002676">
    <property type="entry name" value="RimM_N"/>
</dbReference>
<dbReference type="GO" id="GO:0005737">
    <property type="term" value="C:cytoplasm"/>
    <property type="evidence" value="ECO:0007669"/>
    <property type="project" value="UniProtKB-SubCell"/>
</dbReference>
<evidence type="ECO:0000259" key="6">
    <source>
        <dbReference type="Pfam" id="PF01782"/>
    </source>
</evidence>
<reference evidence="8 9" key="1">
    <citation type="journal article" date="2014" name="PLoS Genet.">
        <title>Hidden diversity in honey bee gut symbionts detected by single-cell genomics.</title>
        <authorList>
            <person name="Engel P."/>
            <person name="Stepanauskas R."/>
            <person name="Moran N."/>
        </authorList>
    </citation>
    <scope>NUCLEOTIDE SEQUENCE [LARGE SCALE GENOMIC DNA]</scope>
    <source>
        <strain evidence="8 9">SCGC AB-598-J21</strain>
    </source>
</reference>
<dbReference type="PANTHER" id="PTHR33692">
    <property type="entry name" value="RIBOSOME MATURATION FACTOR RIMM"/>
    <property type="match status" value="1"/>
</dbReference>
<evidence type="ECO:0000256" key="4">
    <source>
        <dbReference type="ARBA" id="ARBA00023186"/>
    </source>
</evidence>
<evidence type="ECO:0000256" key="3">
    <source>
        <dbReference type="ARBA" id="ARBA00022552"/>
    </source>
</evidence>
<evidence type="ECO:0000256" key="1">
    <source>
        <dbReference type="ARBA" id="ARBA00022490"/>
    </source>
</evidence>
<dbReference type="Gene3D" id="2.30.30.240">
    <property type="entry name" value="PRC-barrel domain"/>
    <property type="match status" value="1"/>
</dbReference>
<dbReference type="GO" id="GO:0043022">
    <property type="term" value="F:ribosome binding"/>
    <property type="evidence" value="ECO:0007669"/>
    <property type="project" value="InterPro"/>
</dbReference>
<dbReference type="PANTHER" id="PTHR33692:SF1">
    <property type="entry name" value="RIBOSOME MATURATION FACTOR RIMM"/>
    <property type="match status" value="1"/>
</dbReference>
<evidence type="ECO:0000313" key="8">
    <source>
        <dbReference type="EMBL" id="KEQ01907.1"/>
    </source>
</evidence>
<dbReference type="InterPro" id="IPR011033">
    <property type="entry name" value="PRC_barrel-like_sf"/>
</dbReference>
<feature type="domain" description="Ribosome maturation factor RimM PRC barrel" evidence="7">
    <location>
        <begin position="103"/>
        <end position="168"/>
    </location>
</feature>
<feature type="domain" description="RimM N-terminal" evidence="6">
    <location>
        <begin position="11"/>
        <end position="91"/>
    </location>
</feature>
<dbReference type="InterPro" id="IPR056792">
    <property type="entry name" value="PRC_RimM"/>
</dbReference>
<accession>A0A074VDP8</accession>
<comment type="caution">
    <text evidence="8">The sequence shown here is derived from an EMBL/GenBank/DDBJ whole genome shotgun (WGS) entry which is preliminary data.</text>
</comment>
<dbReference type="SUPFAM" id="SSF50346">
    <property type="entry name" value="PRC-barrel domain"/>
    <property type="match status" value="1"/>
</dbReference>
<dbReference type="Pfam" id="PF01782">
    <property type="entry name" value="RimM"/>
    <property type="match status" value="1"/>
</dbReference>
<comment type="subcellular location">
    <subcellularLocation>
        <location evidence="5">Cytoplasm</location>
    </subcellularLocation>
</comment>
<evidence type="ECO:0000313" key="9">
    <source>
        <dbReference type="Proteomes" id="UP000027644"/>
    </source>
</evidence>
<dbReference type="Pfam" id="PF24986">
    <property type="entry name" value="PRC_RimM"/>
    <property type="match status" value="1"/>
</dbReference>
<dbReference type="Gene3D" id="2.40.30.60">
    <property type="entry name" value="RimM"/>
    <property type="match status" value="1"/>
</dbReference>
<dbReference type="Proteomes" id="UP000027644">
    <property type="component" value="Unassembled WGS sequence"/>
</dbReference>
<comment type="function">
    <text evidence="5">An accessory protein needed during the final step in the assembly of 30S ribosomal subunit, possibly for assembly of the head region. Essential for efficient processing of 16S rRNA. May be needed both before and after RbfA during the maturation of 16S rRNA. It has affinity for free ribosomal 30S subunits but not for 70S ribosomes.</text>
</comment>
<comment type="domain">
    <text evidence="5">The PRC barrel domain binds ribosomal protein uS19.</text>
</comment>
<evidence type="ECO:0000259" key="7">
    <source>
        <dbReference type="Pfam" id="PF24986"/>
    </source>
</evidence>
<dbReference type="HAMAP" id="MF_00014">
    <property type="entry name" value="Ribosome_mat_RimM"/>
    <property type="match status" value="1"/>
</dbReference>
<dbReference type="InterPro" id="IPR011961">
    <property type="entry name" value="RimM"/>
</dbReference>
<comment type="similarity">
    <text evidence="5">Belongs to the RimM family.</text>
</comment>
<sequence>MNSTQPQWVAMGYIKGVFGVKGWVKVHSDTEYTDSLLDYPQWQLSKDGQIKTVSIAESKISGDELQVRFDGITDRDSAALLRGFTIEIDRASFAETDDNEYYWTDLIGMEVHNRTQENLGTVSSLMQTGAHDVLVVDGAFGRKLIPFVSEYIDEVNLPQQQIVVDWGSDY</sequence>
<keyword evidence="4 5" id="KW-0143">Chaperone</keyword>
<proteinExistence type="inferred from homology"/>
<dbReference type="InterPro" id="IPR009000">
    <property type="entry name" value="Transl_B-barrel_sf"/>
</dbReference>
<dbReference type="SUPFAM" id="SSF50447">
    <property type="entry name" value="Translation proteins"/>
    <property type="match status" value="1"/>
</dbReference>
<dbReference type="EMBL" id="AVQL01000246">
    <property type="protein sequence ID" value="KEQ01907.1"/>
    <property type="molecule type" value="Genomic_DNA"/>
</dbReference>
<dbReference type="InterPro" id="IPR036976">
    <property type="entry name" value="RimM_N_sf"/>
</dbReference>
<dbReference type="GO" id="GO:0042274">
    <property type="term" value="P:ribosomal small subunit biogenesis"/>
    <property type="evidence" value="ECO:0007669"/>
    <property type="project" value="UniProtKB-UniRule"/>
</dbReference>
<comment type="subunit">
    <text evidence="5">Binds ribosomal protein uS19.</text>
</comment>
<evidence type="ECO:0000256" key="5">
    <source>
        <dbReference type="HAMAP-Rule" id="MF_00014"/>
    </source>
</evidence>